<proteinExistence type="predicted"/>
<dbReference type="eggNOG" id="ENOG502S69X">
    <property type="taxonomic scope" value="Eukaryota"/>
</dbReference>
<reference evidence="2 3" key="1">
    <citation type="journal article" date="2013" name="PLoS Genet.">
        <title>Plant-symbiotic fungi as chemical engineers: Multi-genome analysis of the Clavicipitaceae reveals dynamics of alkaloid loci.</title>
        <authorList>
            <person name="Schardl C.L."/>
            <person name="Young C.A."/>
            <person name="Hesse U."/>
            <person name="Amyotte S.G."/>
            <person name="Andreeva K."/>
            <person name="Calie P.J."/>
            <person name="Fleetwood D.J."/>
            <person name="Haws D.C."/>
            <person name="Moore N."/>
            <person name="Oeser B."/>
            <person name="Panaccione D.G."/>
            <person name="Schweri K.K."/>
            <person name="Voisey C.R."/>
            <person name="Farman M.L."/>
            <person name="Jaromczyk J.W."/>
            <person name="Roe B.A."/>
            <person name="O'Sullivan D.M."/>
            <person name="Scott B."/>
            <person name="Tudzynski P."/>
            <person name="An Z."/>
            <person name="Arnaoudova E.G."/>
            <person name="Bullock C.T."/>
            <person name="Charlton N.D."/>
            <person name="Chen L."/>
            <person name="Cox M."/>
            <person name="Dinkins R.D."/>
            <person name="Florea S."/>
            <person name="Glenn A.E."/>
            <person name="Gordon A."/>
            <person name="Gueldener U."/>
            <person name="Harris D.R."/>
            <person name="Hollin W."/>
            <person name="Jaromczyk J."/>
            <person name="Johnson R.D."/>
            <person name="Khan A.K."/>
            <person name="Leistner E."/>
            <person name="Leuchtmann A."/>
            <person name="Li C."/>
            <person name="Liu J."/>
            <person name="Liu J."/>
            <person name="Liu M."/>
            <person name="Mace W."/>
            <person name="Machado C."/>
            <person name="Nagabhyru P."/>
            <person name="Pan J."/>
            <person name="Schmid J."/>
            <person name="Sugawara K."/>
            <person name="Steiner U."/>
            <person name="Takach J.E."/>
            <person name="Tanaka E."/>
            <person name="Webb J.S."/>
            <person name="Wilson E.V."/>
            <person name="Wiseman J.L."/>
            <person name="Yoshida R."/>
            <person name="Zeng Z."/>
        </authorList>
    </citation>
    <scope>NUCLEOTIDE SEQUENCE [LARGE SCALE GENOMIC DNA]</scope>
    <source>
        <strain evidence="2 3">20.1</strain>
    </source>
</reference>
<dbReference type="AlphaFoldDB" id="M1WF12"/>
<dbReference type="Proteomes" id="UP000016801">
    <property type="component" value="Unassembled WGS sequence"/>
</dbReference>
<evidence type="ECO:0000313" key="3">
    <source>
        <dbReference type="Proteomes" id="UP000016801"/>
    </source>
</evidence>
<comment type="caution">
    <text evidence="2">The sequence shown here is derived from an EMBL/GenBank/DDBJ whole genome shotgun (WGS) entry which is preliminary data.</text>
</comment>
<evidence type="ECO:0000313" key="2">
    <source>
        <dbReference type="EMBL" id="CCE33268.1"/>
    </source>
</evidence>
<dbReference type="Gene3D" id="3.80.10.10">
    <property type="entry name" value="Ribonuclease Inhibitor"/>
    <property type="match status" value="1"/>
</dbReference>
<protein>
    <recommendedName>
        <fullName evidence="1">F-box domain-containing protein</fullName>
    </recommendedName>
</protein>
<dbReference type="HOGENOM" id="CLU_010622_0_0_1"/>
<dbReference type="Pfam" id="PF12937">
    <property type="entry name" value="F-box-like"/>
    <property type="match status" value="1"/>
</dbReference>
<dbReference type="OrthoDB" id="2254954at2759"/>
<dbReference type="InterPro" id="IPR011990">
    <property type="entry name" value="TPR-like_helical_dom_sf"/>
</dbReference>
<dbReference type="EMBL" id="CAGA01000054">
    <property type="protein sequence ID" value="CCE33268.1"/>
    <property type="molecule type" value="Genomic_DNA"/>
</dbReference>
<feature type="domain" description="F-box" evidence="1">
    <location>
        <begin position="191"/>
        <end position="240"/>
    </location>
</feature>
<dbReference type="InterPro" id="IPR001810">
    <property type="entry name" value="F-box_dom"/>
</dbReference>
<dbReference type="Gene3D" id="1.25.40.10">
    <property type="entry name" value="Tetratricopeptide repeat domain"/>
    <property type="match status" value="1"/>
</dbReference>
<dbReference type="PROSITE" id="PS50181">
    <property type="entry name" value="FBOX"/>
    <property type="match status" value="1"/>
</dbReference>
<dbReference type="VEuPathDB" id="FungiDB:CPUR_07192"/>
<dbReference type="InterPro" id="IPR036047">
    <property type="entry name" value="F-box-like_dom_sf"/>
</dbReference>
<dbReference type="SUPFAM" id="SSF52047">
    <property type="entry name" value="RNI-like"/>
    <property type="match status" value="1"/>
</dbReference>
<name>M1WF12_CLAP2</name>
<sequence length="670" mass="76329">MSSEPVSKIDSAMASLIESGRHLYSAKKYNAKKCLRALGLFTRAMKSCPCARGVKRDRCTCKDFEKVAAQGGSIYREAMGICHCEVGRTFSKCDNVYHIQALHLRAATFEAMGKFGHAMKDAEWILELAPQLPDGYLHLGDIALLQKNDEYAWKMYTAGIEATKESSVDSSPKLQQLHSAHELLNRRFMGRRDPICLPAEIVTQVFSYLNMPEILLCLRVSKQWTCTLTSPPLAQSWRDLTFPDRAMRDPRPEELEKMLSWAGDGGARKIVIPRRMTLTESMLTLLLEASPSLEHLEILELRDDLFFPSNGKKWKRLRHVSIVGDAIYTAEDIPGGFPQTFLQYAASSLEHLSFMGIPKQWYQREPSIPLLPKLKTLRMSERKRDRFTPADEVLLPVFPLTIAFPNLEQLAFGPNLPDLNPEPVAMWRGKWPDLWPHLKVLIFEGQLKSSTNFTDVRTRSTLRFLMCLNRGNSLHHIRFAFRKECFHDILSNGDEMLSDFNIVQYSEFQNLRSFSSPWFCLSPAGAQILMSNAILTQQLTSFDITFPKYTRAGIIGAMDIPHLEGYEWARGAPSIQALGLYRFRFTYYDGSWEEHPLVQFLATFPNLQTLTLVPCCPPDELNNLVVAILKVTYLETIHVHLGNDEGFAQLRQAAQDHDVQLMELSAPDFW</sequence>
<dbReference type="Gene3D" id="1.20.1280.50">
    <property type="match status" value="1"/>
</dbReference>
<organism evidence="2 3">
    <name type="scientific">Claviceps purpurea (strain 20.1)</name>
    <name type="common">Ergot fungus</name>
    <name type="synonym">Sphacelia segetum</name>
    <dbReference type="NCBI Taxonomy" id="1111077"/>
    <lineage>
        <taxon>Eukaryota</taxon>
        <taxon>Fungi</taxon>
        <taxon>Dikarya</taxon>
        <taxon>Ascomycota</taxon>
        <taxon>Pezizomycotina</taxon>
        <taxon>Sordariomycetes</taxon>
        <taxon>Hypocreomycetidae</taxon>
        <taxon>Hypocreales</taxon>
        <taxon>Clavicipitaceae</taxon>
        <taxon>Claviceps</taxon>
    </lineage>
</organism>
<dbReference type="SUPFAM" id="SSF81383">
    <property type="entry name" value="F-box domain"/>
    <property type="match status" value="1"/>
</dbReference>
<dbReference type="SUPFAM" id="SSF48452">
    <property type="entry name" value="TPR-like"/>
    <property type="match status" value="1"/>
</dbReference>
<gene>
    <name evidence="2" type="ORF">CPUR_07192</name>
</gene>
<accession>M1WF12</accession>
<dbReference type="STRING" id="1111077.M1WF12"/>
<keyword evidence="3" id="KW-1185">Reference proteome</keyword>
<evidence type="ECO:0000259" key="1">
    <source>
        <dbReference type="PROSITE" id="PS50181"/>
    </source>
</evidence>
<dbReference type="InterPro" id="IPR032675">
    <property type="entry name" value="LRR_dom_sf"/>
</dbReference>